<feature type="domain" description="ThuA-like" evidence="1">
    <location>
        <begin position="73"/>
        <end position="291"/>
    </location>
</feature>
<dbReference type="InterPro" id="IPR029062">
    <property type="entry name" value="Class_I_gatase-like"/>
</dbReference>
<dbReference type="AlphaFoldDB" id="A0A6J4MYK5"/>
<dbReference type="Gene3D" id="3.40.50.880">
    <property type="match status" value="1"/>
</dbReference>
<accession>A0A6J4MYK5</accession>
<sequence length="307" mass="33814">MWPAQLRRTSSDAGVERADKMGRAQRLFLQSLVLVSTLALTGCWNGTAKSPYDERRYQGMLGGREGMDAEAVQVLMFTKTAGFRHGSIPTSKEVMEALSKTHGFELNITEDASVFAEDVLSTYDVIMFASTTGEVLNAAQRGALEGFIAAGGGFVGVHAASDTLYTWPWYGELVGAYFNGHPLWTSVATLHNEDPDHPSSQHLGRSFQLRDEWYFFDRNPRSDVHVLLTLDGSSNAVLATYARARGNGDHPITWCHPYGGGRSWYTALGHRSAVWRDVRFQEMLLGGTLWAAGRTEGTCARDDASRP</sequence>
<dbReference type="Pfam" id="PF06283">
    <property type="entry name" value="ThuA"/>
    <property type="match status" value="1"/>
</dbReference>
<evidence type="ECO:0000313" key="2">
    <source>
        <dbReference type="EMBL" id="CAA9370138.1"/>
    </source>
</evidence>
<name>A0A6J4MYK5_9CHLR</name>
<dbReference type="SUPFAM" id="SSF52317">
    <property type="entry name" value="Class I glutamine amidotransferase-like"/>
    <property type="match status" value="1"/>
</dbReference>
<protein>
    <submittedName>
        <fullName evidence="2">Cytochrome c551/c552</fullName>
    </submittedName>
</protein>
<dbReference type="PANTHER" id="PTHR40469">
    <property type="entry name" value="SECRETED GLYCOSYL HYDROLASE"/>
    <property type="match status" value="1"/>
</dbReference>
<dbReference type="EMBL" id="CADCTR010002816">
    <property type="protein sequence ID" value="CAA9370138.1"/>
    <property type="molecule type" value="Genomic_DNA"/>
</dbReference>
<proteinExistence type="predicted"/>
<dbReference type="InterPro" id="IPR029010">
    <property type="entry name" value="ThuA-like"/>
</dbReference>
<dbReference type="PANTHER" id="PTHR40469:SF2">
    <property type="entry name" value="GALACTOSE-BINDING DOMAIN-LIKE SUPERFAMILY PROTEIN"/>
    <property type="match status" value="1"/>
</dbReference>
<evidence type="ECO:0000259" key="1">
    <source>
        <dbReference type="Pfam" id="PF06283"/>
    </source>
</evidence>
<gene>
    <name evidence="2" type="ORF">AVDCRST_MAG93-8357</name>
</gene>
<reference evidence="2" key="1">
    <citation type="submission" date="2020-02" db="EMBL/GenBank/DDBJ databases">
        <authorList>
            <person name="Meier V. D."/>
        </authorList>
    </citation>
    <scope>NUCLEOTIDE SEQUENCE</scope>
    <source>
        <strain evidence="2">AVDCRST_MAG93</strain>
    </source>
</reference>
<organism evidence="2">
    <name type="scientific">uncultured Chloroflexia bacterium</name>
    <dbReference type="NCBI Taxonomy" id="1672391"/>
    <lineage>
        <taxon>Bacteria</taxon>
        <taxon>Bacillati</taxon>
        <taxon>Chloroflexota</taxon>
        <taxon>Chloroflexia</taxon>
        <taxon>environmental samples</taxon>
    </lineage>
</organism>